<dbReference type="EnsemblPlants" id="TuG1812G0500001079.01.T01">
    <property type="protein sequence ID" value="TuG1812G0500001079.01.T01"/>
    <property type="gene ID" value="TuG1812G0500001079.01"/>
</dbReference>
<dbReference type="Proteomes" id="UP000015106">
    <property type="component" value="Chromosome 5"/>
</dbReference>
<accession>A0A8R7QEF1</accession>
<sequence>MEMSRSRDEIGRSVASVTGECSLHACVSLCSDRLFFVYFRMLHDLCCSCVVRLIKIYHEGKICLTMHFRGTYTSDGTGLASWWNQVRVVHGGLSWVLVGGWRRL</sequence>
<reference evidence="1" key="3">
    <citation type="submission" date="2022-06" db="UniProtKB">
        <authorList>
            <consortium name="EnsemblPlants"/>
        </authorList>
    </citation>
    <scope>IDENTIFICATION</scope>
</reference>
<evidence type="ECO:0000313" key="2">
    <source>
        <dbReference type="Proteomes" id="UP000015106"/>
    </source>
</evidence>
<evidence type="ECO:0000313" key="1">
    <source>
        <dbReference type="EnsemblPlants" id="TuG1812G0500001079.01.T01"/>
    </source>
</evidence>
<name>A0A8R7QEF1_TRIUA</name>
<reference evidence="1" key="2">
    <citation type="submission" date="2018-03" db="EMBL/GenBank/DDBJ databases">
        <title>The Triticum urartu genome reveals the dynamic nature of wheat genome evolution.</title>
        <authorList>
            <person name="Ling H."/>
            <person name="Ma B."/>
            <person name="Shi X."/>
            <person name="Liu H."/>
            <person name="Dong L."/>
            <person name="Sun H."/>
            <person name="Cao Y."/>
            <person name="Gao Q."/>
            <person name="Zheng S."/>
            <person name="Li Y."/>
            <person name="Yu Y."/>
            <person name="Du H."/>
            <person name="Qi M."/>
            <person name="Li Y."/>
            <person name="Yu H."/>
            <person name="Cui Y."/>
            <person name="Wang N."/>
            <person name="Chen C."/>
            <person name="Wu H."/>
            <person name="Zhao Y."/>
            <person name="Zhang J."/>
            <person name="Li Y."/>
            <person name="Zhou W."/>
            <person name="Zhang B."/>
            <person name="Hu W."/>
            <person name="Eijk M."/>
            <person name="Tang J."/>
            <person name="Witsenboer H."/>
            <person name="Zhao S."/>
            <person name="Li Z."/>
            <person name="Zhang A."/>
            <person name="Wang D."/>
            <person name="Liang C."/>
        </authorList>
    </citation>
    <scope>NUCLEOTIDE SEQUENCE [LARGE SCALE GENOMIC DNA]</scope>
    <source>
        <strain evidence="1">cv. G1812</strain>
    </source>
</reference>
<reference evidence="2" key="1">
    <citation type="journal article" date="2013" name="Nature">
        <title>Draft genome of the wheat A-genome progenitor Triticum urartu.</title>
        <authorList>
            <person name="Ling H.Q."/>
            <person name="Zhao S."/>
            <person name="Liu D."/>
            <person name="Wang J."/>
            <person name="Sun H."/>
            <person name="Zhang C."/>
            <person name="Fan H."/>
            <person name="Li D."/>
            <person name="Dong L."/>
            <person name="Tao Y."/>
            <person name="Gao C."/>
            <person name="Wu H."/>
            <person name="Li Y."/>
            <person name="Cui Y."/>
            <person name="Guo X."/>
            <person name="Zheng S."/>
            <person name="Wang B."/>
            <person name="Yu K."/>
            <person name="Liang Q."/>
            <person name="Yang W."/>
            <person name="Lou X."/>
            <person name="Chen J."/>
            <person name="Feng M."/>
            <person name="Jian J."/>
            <person name="Zhang X."/>
            <person name="Luo G."/>
            <person name="Jiang Y."/>
            <person name="Liu J."/>
            <person name="Wang Z."/>
            <person name="Sha Y."/>
            <person name="Zhang B."/>
            <person name="Wu H."/>
            <person name="Tang D."/>
            <person name="Shen Q."/>
            <person name="Xue P."/>
            <person name="Zou S."/>
            <person name="Wang X."/>
            <person name="Liu X."/>
            <person name="Wang F."/>
            <person name="Yang Y."/>
            <person name="An X."/>
            <person name="Dong Z."/>
            <person name="Zhang K."/>
            <person name="Zhang X."/>
            <person name="Luo M.C."/>
            <person name="Dvorak J."/>
            <person name="Tong Y."/>
            <person name="Wang J."/>
            <person name="Yang H."/>
            <person name="Li Z."/>
            <person name="Wang D."/>
            <person name="Zhang A."/>
            <person name="Wang J."/>
        </authorList>
    </citation>
    <scope>NUCLEOTIDE SEQUENCE</scope>
    <source>
        <strain evidence="2">cv. G1812</strain>
    </source>
</reference>
<dbReference type="AlphaFoldDB" id="A0A8R7QEF1"/>
<organism evidence="1 2">
    <name type="scientific">Triticum urartu</name>
    <name type="common">Red wild einkorn</name>
    <name type="synonym">Crithodium urartu</name>
    <dbReference type="NCBI Taxonomy" id="4572"/>
    <lineage>
        <taxon>Eukaryota</taxon>
        <taxon>Viridiplantae</taxon>
        <taxon>Streptophyta</taxon>
        <taxon>Embryophyta</taxon>
        <taxon>Tracheophyta</taxon>
        <taxon>Spermatophyta</taxon>
        <taxon>Magnoliopsida</taxon>
        <taxon>Liliopsida</taxon>
        <taxon>Poales</taxon>
        <taxon>Poaceae</taxon>
        <taxon>BOP clade</taxon>
        <taxon>Pooideae</taxon>
        <taxon>Triticodae</taxon>
        <taxon>Triticeae</taxon>
        <taxon>Triticinae</taxon>
        <taxon>Triticum</taxon>
    </lineage>
</organism>
<keyword evidence="2" id="KW-1185">Reference proteome</keyword>
<protein>
    <submittedName>
        <fullName evidence="1">Uncharacterized protein</fullName>
    </submittedName>
</protein>
<dbReference type="Gramene" id="TuG1812G0500001079.01.T01">
    <property type="protein sequence ID" value="TuG1812G0500001079.01.T01"/>
    <property type="gene ID" value="TuG1812G0500001079.01"/>
</dbReference>
<proteinExistence type="predicted"/>